<evidence type="ECO:0000313" key="1">
    <source>
        <dbReference type="EMBL" id="QJX45841.1"/>
    </source>
</evidence>
<dbReference type="Proteomes" id="UP000501623">
    <property type="component" value="Chromosome"/>
</dbReference>
<reference evidence="1 2" key="1">
    <citation type="submission" date="2020-05" db="EMBL/GenBank/DDBJ databases">
        <title>Complete genome sequence of Hymenobacter sp. TS19 in Coasted Sand Dune.</title>
        <authorList>
            <person name="Lee J.-H."/>
            <person name="Jung J.-H."/>
            <person name="Jeong S."/>
            <person name="Zhao L."/>
            <person name="Kim M.-K."/>
            <person name="Seo H.-S."/>
            <person name="Lim S."/>
        </authorList>
    </citation>
    <scope>NUCLEOTIDE SEQUENCE [LARGE SCALE GENOMIC DNA]</scope>
    <source>
        <strain evidence="1 2">TS19</strain>
    </source>
</reference>
<dbReference type="EMBL" id="CP053538">
    <property type="protein sequence ID" value="QJX45841.1"/>
    <property type="molecule type" value="Genomic_DNA"/>
</dbReference>
<dbReference type="KEGG" id="hts:HMJ29_02365"/>
<name>A0A6M6BBS2_9BACT</name>
<dbReference type="AlphaFoldDB" id="A0A6M6BBS2"/>
<organism evidence="1 2">
    <name type="scientific">Hymenobacter taeanensis</name>
    <dbReference type="NCBI Taxonomy" id="2735321"/>
    <lineage>
        <taxon>Bacteria</taxon>
        <taxon>Pseudomonadati</taxon>
        <taxon>Bacteroidota</taxon>
        <taxon>Cytophagia</taxon>
        <taxon>Cytophagales</taxon>
        <taxon>Hymenobacteraceae</taxon>
        <taxon>Hymenobacter</taxon>
    </lineage>
</organism>
<proteinExistence type="predicted"/>
<gene>
    <name evidence="1" type="ORF">HMJ29_02365</name>
</gene>
<dbReference type="RefSeq" id="WP_171589980.1">
    <property type="nucleotide sequence ID" value="NZ_CP053538.1"/>
</dbReference>
<protein>
    <submittedName>
        <fullName evidence="1">Uncharacterized protein</fullName>
    </submittedName>
</protein>
<keyword evidence="2" id="KW-1185">Reference proteome</keyword>
<sequence length="94" mass="9788">MPTQELQQLQPGHQATEPGFRLVAAAMLEQAAVLPAVPQAPAVGLYTALPPALLLWSGHAWPSAVGVLPAVRPCALPDLCRVRLLLTAVAPNAP</sequence>
<evidence type="ECO:0000313" key="2">
    <source>
        <dbReference type="Proteomes" id="UP000501623"/>
    </source>
</evidence>
<accession>A0A6M6BBS2</accession>